<dbReference type="EMBL" id="JYDS01002282">
    <property type="protein sequence ID" value="KRY97616.1"/>
    <property type="molecule type" value="Genomic_DNA"/>
</dbReference>
<evidence type="ECO:0000313" key="2">
    <source>
        <dbReference type="EMBL" id="KRY97616.1"/>
    </source>
</evidence>
<organism evidence="2 3">
    <name type="scientific">Trichinella pseudospiralis</name>
    <name type="common">Parasitic roundworm</name>
    <dbReference type="NCBI Taxonomy" id="6337"/>
    <lineage>
        <taxon>Eukaryota</taxon>
        <taxon>Metazoa</taxon>
        <taxon>Ecdysozoa</taxon>
        <taxon>Nematoda</taxon>
        <taxon>Enoplea</taxon>
        <taxon>Dorylaimia</taxon>
        <taxon>Trichinellida</taxon>
        <taxon>Trichinellidae</taxon>
        <taxon>Trichinella</taxon>
    </lineage>
</organism>
<evidence type="ECO:0000256" key="1">
    <source>
        <dbReference type="SAM" id="Phobius"/>
    </source>
</evidence>
<dbReference type="AlphaFoldDB" id="A0A0V1GHG0"/>
<keyword evidence="1" id="KW-1133">Transmembrane helix</keyword>
<gene>
    <name evidence="2" type="ORF">T4B_7204</name>
</gene>
<keyword evidence="3" id="KW-1185">Reference proteome</keyword>
<protein>
    <submittedName>
        <fullName evidence="2">Uncharacterized protein</fullName>
    </submittedName>
</protein>
<feature type="transmembrane region" description="Helical" evidence="1">
    <location>
        <begin position="31"/>
        <end position="52"/>
    </location>
</feature>
<comment type="caution">
    <text evidence="2">The sequence shown here is derived from an EMBL/GenBank/DDBJ whole genome shotgun (WGS) entry which is preliminary data.</text>
</comment>
<accession>A0A0V1GHG0</accession>
<keyword evidence="1" id="KW-0812">Transmembrane</keyword>
<proteinExistence type="predicted"/>
<dbReference type="Proteomes" id="UP000054805">
    <property type="component" value="Unassembled WGS sequence"/>
</dbReference>
<name>A0A0V1GHG0_TRIPS</name>
<reference evidence="2 3" key="1">
    <citation type="submission" date="2015-01" db="EMBL/GenBank/DDBJ databases">
        <title>Evolution of Trichinella species and genotypes.</title>
        <authorList>
            <person name="Korhonen P.K."/>
            <person name="Edoardo P."/>
            <person name="Giuseppe L.R."/>
            <person name="Gasser R.B."/>
        </authorList>
    </citation>
    <scope>NUCLEOTIDE SEQUENCE [LARGE SCALE GENOMIC DNA]</scope>
    <source>
        <strain evidence="2">ISS588</strain>
    </source>
</reference>
<sequence length="91" mass="10571">MAVSYLLFKYCILNVFNYDTGTGTIQNEIHALNILAILEIKYTVSIFFFLLLSRHSRHQLFSKVHAADTLVLSMTIYGKVWCMPFRHLQIS</sequence>
<keyword evidence="1" id="KW-0472">Membrane</keyword>
<evidence type="ECO:0000313" key="3">
    <source>
        <dbReference type="Proteomes" id="UP000054805"/>
    </source>
</evidence>